<reference evidence="1" key="1">
    <citation type="submission" date="2018-02" db="EMBL/GenBank/DDBJ databases">
        <title>Rhizophora mucronata_Transcriptome.</title>
        <authorList>
            <person name="Meera S.P."/>
            <person name="Sreeshan A."/>
            <person name="Augustine A."/>
        </authorList>
    </citation>
    <scope>NUCLEOTIDE SEQUENCE</scope>
    <source>
        <tissue evidence="1">Leaf</tissue>
    </source>
</reference>
<evidence type="ECO:0000313" key="1">
    <source>
        <dbReference type="EMBL" id="MBX73135.1"/>
    </source>
</evidence>
<organism evidence="1">
    <name type="scientific">Rhizophora mucronata</name>
    <name type="common">Asiatic mangrove</name>
    <dbReference type="NCBI Taxonomy" id="61149"/>
    <lineage>
        <taxon>Eukaryota</taxon>
        <taxon>Viridiplantae</taxon>
        <taxon>Streptophyta</taxon>
        <taxon>Embryophyta</taxon>
        <taxon>Tracheophyta</taxon>
        <taxon>Spermatophyta</taxon>
        <taxon>Magnoliopsida</taxon>
        <taxon>eudicotyledons</taxon>
        <taxon>Gunneridae</taxon>
        <taxon>Pentapetalae</taxon>
        <taxon>rosids</taxon>
        <taxon>fabids</taxon>
        <taxon>Malpighiales</taxon>
        <taxon>Rhizophoraceae</taxon>
        <taxon>Rhizophora</taxon>
    </lineage>
</organism>
<dbReference type="AlphaFoldDB" id="A0A2P2R1L3"/>
<sequence length="60" mass="7264">MVTISIRGSYVGFRRLRYLESGNRNMCERESSLENINSNLAWDFWEVSRKRSMIFTFYMD</sequence>
<dbReference type="EMBL" id="GGEC01092651">
    <property type="protein sequence ID" value="MBX73135.1"/>
    <property type="molecule type" value="Transcribed_RNA"/>
</dbReference>
<proteinExistence type="predicted"/>
<name>A0A2P2R1L3_RHIMU</name>
<accession>A0A2P2R1L3</accession>
<protein>
    <submittedName>
        <fullName evidence="1">Uncharacterized protein</fullName>
    </submittedName>
</protein>